<protein>
    <submittedName>
        <fullName evidence="2">Resolvase-like protein</fullName>
    </submittedName>
</protein>
<sequence>MRPLAHGGLRFAFYGRISTAEYQDAVSSRAWQVESAQRVVAGRGRIVVEFFDSGASRSLPWHKRPAAAALLAAVAASDRGFDAVVVAEFERAFAGGGEARRVIEQLQARGVQVWLPEAEGPVDLDSADHRALLLMLGHQSQREVLRTRFRVRAAMSAQVREQG</sequence>
<dbReference type="EMBL" id="PVMZ01000037">
    <property type="protein sequence ID" value="PRX09136.1"/>
    <property type="molecule type" value="Genomic_DNA"/>
</dbReference>
<evidence type="ECO:0000313" key="3">
    <source>
        <dbReference type="Proteomes" id="UP000239415"/>
    </source>
</evidence>
<dbReference type="GO" id="GO:0003677">
    <property type="term" value="F:DNA binding"/>
    <property type="evidence" value="ECO:0007669"/>
    <property type="project" value="InterPro"/>
</dbReference>
<comment type="caution">
    <text evidence="2">The sequence shown here is derived from an EMBL/GenBank/DDBJ whole genome shotgun (WGS) entry which is preliminary data.</text>
</comment>
<dbReference type="GO" id="GO:0000150">
    <property type="term" value="F:DNA strand exchange activity"/>
    <property type="evidence" value="ECO:0007669"/>
    <property type="project" value="InterPro"/>
</dbReference>
<feature type="non-terminal residue" evidence="2">
    <location>
        <position position="163"/>
    </location>
</feature>
<dbReference type="AlphaFoldDB" id="A0A2T0JND3"/>
<dbReference type="Pfam" id="PF00239">
    <property type="entry name" value="Resolvase"/>
    <property type="match status" value="1"/>
</dbReference>
<accession>A0A2T0JND3</accession>
<evidence type="ECO:0000313" key="2">
    <source>
        <dbReference type="EMBL" id="PRX09136.1"/>
    </source>
</evidence>
<keyword evidence="3" id="KW-1185">Reference proteome</keyword>
<dbReference type="InterPro" id="IPR036162">
    <property type="entry name" value="Resolvase-like_N_sf"/>
</dbReference>
<dbReference type="Gene3D" id="3.40.50.1390">
    <property type="entry name" value="Resolvase, N-terminal catalytic domain"/>
    <property type="match status" value="1"/>
</dbReference>
<dbReference type="SMART" id="SM00857">
    <property type="entry name" value="Resolvase"/>
    <property type="match status" value="1"/>
</dbReference>
<evidence type="ECO:0000259" key="1">
    <source>
        <dbReference type="SMART" id="SM00857"/>
    </source>
</evidence>
<name>A0A2T0JND3_9ACTN</name>
<proteinExistence type="predicted"/>
<gene>
    <name evidence="2" type="ORF">CLV67_1371</name>
</gene>
<reference evidence="2 3" key="1">
    <citation type="submission" date="2018-03" db="EMBL/GenBank/DDBJ databases">
        <title>Genomic Encyclopedia of Archaeal and Bacterial Type Strains, Phase II (KMG-II): from individual species to whole genera.</title>
        <authorList>
            <person name="Goeker M."/>
        </authorList>
    </citation>
    <scope>NUCLEOTIDE SEQUENCE [LARGE SCALE GENOMIC DNA]</scope>
    <source>
        <strain evidence="2 3">DSM 43146</strain>
    </source>
</reference>
<dbReference type="InterPro" id="IPR006119">
    <property type="entry name" value="Resolv_N"/>
</dbReference>
<dbReference type="Proteomes" id="UP000239415">
    <property type="component" value="Unassembled WGS sequence"/>
</dbReference>
<dbReference type="SUPFAM" id="SSF53041">
    <property type="entry name" value="Resolvase-like"/>
    <property type="match status" value="1"/>
</dbReference>
<organism evidence="2 3">
    <name type="scientific">Actinoplanes italicus</name>
    <dbReference type="NCBI Taxonomy" id="113567"/>
    <lineage>
        <taxon>Bacteria</taxon>
        <taxon>Bacillati</taxon>
        <taxon>Actinomycetota</taxon>
        <taxon>Actinomycetes</taxon>
        <taxon>Micromonosporales</taxon>
        <taxon>Micromonosporaceae</taxon>
        <taxon>Actinoplanes</taxon>
    </lineage>
</organism>
<feature type="domain" description="Resolvase/invertase-type recombinase catalytic" evidence="1">
    <location>
        <begin position="11"/>
        <end position="162"/>
    </location>
</feature>